<keyword evidence="3" id="KW-1185">Reference proteome</keyword>
<feature type="non-terminal residue" evidence="2">
    <location>
        <position position="1"/>
    </location>
</feature>
<dbReference type="Proteomes" id="UP000002729">
    <property type="component" value="Unassembled WGS sequence"/>
</dbReference>
<dbReference type="PANTHER" id="PTHR43267">
    <property type="entry name" value="TRNA THREONYLCARBAMOYLADENOSINE DEHYDRATASE"/>
    <property type="match status" value="1"/>
</dbReference>
<evidence type="ECO:0000313" key="2">
    <source>
        <dbReference type="EMBL" id="EGB10813.1"/>
    </source>
</evidence>
<reference evidence="2 3" key="1">
    <citation type="journal article" date="2011" name="Proc. Natl. Acad. Sci. U.S.A.">
        <title>Niche of harmful alga Aureococcus anophagefferens revealed through ecogenomics.</title>
        <authorList>
            <person name="Gobler C.J."/>
            <person name="Berry D.L."/>
            <person name="Dyhrman S.T."/>
            <person name="Wilhelm S.W."/>
            <person name="Salamov A."/>
            <person name="Lobanov A.V."/>
            <person name="Zhang Y."/>
            <person name="Collier J.L."/>
            <person name="Wurch L.L."/>
            <person name="Kustka A.B."/>
            <person name="Dill B.D."/>
            <person name="Shah M."/>
            <person name="VerBerkmoes N.C."/>
            <person name="Kuo A."/>
            <person name="Terry A."/>
            <person name="Pangilinan J."/>
            <person name="Lindquist E.A."/>
            <person name="Lucas S."/>
            <person name="Paulsen I.T."/>
            <person name="Hattenrath-Lehmann T.K."/>
            <person name="Talmage S.C."/>
            <person name="Walker E.A."/>
            <person name="Koch F."/>
            <person name="Burson A.M."/>
            <person name="Marcoval M.A."/>
            <person name="Tang Y.Z."/>
            <person name="Lecleir G.R."/>
            <person name="Coyne K.J."/>
            <person name="Berg G.M."/>
            <person name="Bertrand E.M."/>
            <person name="Saito M.A."/>
            <person name="Gladyshev V.N."/>
            <person name="Grigoriev I.V."/>
        </authorList>
    </citation>
    <scope>NUCLEOTIDE SEQUENCE [LARGE SCALE GENOMIC DNA]</scope>
    <source>
        <strain evidence="3">CCMP 1984</strain>
    </source>
</reference>
<sequence>DVVHEMLSRHEAFFGAAGHERVRGATVVVFGLGGVGSHCAVMLARAGVAALRLVDFDHVSLSSLNRHAVATLDDVGSPKARVLADHVAKVAPFVAVEGLPQMVTAACAEAMLAPVHGRPVDLVVDCIDDVETKAALLETCCRLNIKALSAMGAGAKADPTKLCVAPLADAVHDPLAVKLRWKLRQRGVDYGGAELEPGTAGAPGAAERVTCVYSYEQPRCSLLPLSDAQVAAGAKNFGAVDVDHFRVRVMPVLGASPAL</sequence>
<dbReference type="Pfam" id="PF00899">
    <property type="entry name" value="ThiF"/>
    <property type="match status" value="1"/>
</dbReference>
<dbReference type="InterPro" id="IPR035985">
    <property type="entry name" value="Ubiquitin-activating_enz"/>
</dbReference>
<dbReference type="Gene3D" id="3.40.50.720">
    <property type="entry name" value="NAD(P)-binding Rossmann-like Domain"/>
    <property type="match status" value="1"/>
</dbReference>
<dbReference type="OMA" id="DMDDICV"/>
<feature type="domain" description="THIF-type NAD/FAD binding fold" evidence="1">
    <location>
        <begin position="8"/>
        <end position="162"/>
    </location>
</feature>
<accession>F0Y1E8</accession>
<dbReference type="GO" id="GO:0061504">
    <property type="term" value="P:cyclic threonylcarbamoyladenosine biosynthetic process"/>
    <property type="evidence" value="ECO:0007669"/>
    <property type="project" value="TreeGrafter"/>
</dbReference>
<dbReference type="InterPro" id="IPR000594">
    <property type="entry name" value="ThiF_NAD_FAD-bd"/>
</dbReference>
<dbReference type="InterPro" id="IPR045886">
    <property type="entry name" value="ThiF/MoeB/HesA"/>
</dbReference>
<dbReference type="RefSeq" id="XP_009034133.1">
    <property type="nucleotide sequence ID" value="XM_009035885.1"/>
</dbReference>
<dbReference type="EMBL" id="GL833123">
    <property type="protein sequence ID" value="EGB10813.1"/>
    <property type="molecule type" value="Genomic_DNA"/>
</dbReference>
<dbReference type="eggNOG" id="KOG2018">
    <property type="taxonomic scope" value="Eukaryota"/>
</dbReference>
<organism evidence="3">
    <name type="scientific">Aureococcus anophagefferens</name>
    <name type="common">Harmful bloom alga</name>
    <dbReference type="NCBI Taxonomy" id="44056"/>
    <lineage>
        <taxon>Eukaryota</taxon>
        <taxon>Sar</taxon>
        <taxon>Stramenopiles</taxon>
        <taxon>Ochrophyta</taxon>
        <taxon>Pelagophyceae</taxon>
        <taxon>Pelagomonadales</taxon>
        <taxon>Pelagomonadaceae</taxon>
        <taxon>Aureococcus</taxon>
    </lineage>
</organism>
<proteinExistence type="predicted"/>
<dbReference type="AlphaFoldDB" id="F0Y1E8"/>
<dbReference type="KEGG" id="aaf:AURANDRAFT_3593"/>
<dbReference type="SUPFAM" id="SSF69572">
    <property type="entry name" value="Activating enzymes of the ubiquitin-like proteins"/>
    <property type="match status" value="1"/>
</dbReference>
<evidence type="ECO:0000313" key="3">
    <source>
        <dbReference type="Proteomes" id="UP000002729"/>
    </source>
</evidence>
<feature type="non-terminal residue" evidence="2">
    <location>
        <position position="259"/>
    </location>
</feature>
<dbReference type="PANTHER" id="PTHR43267:SF2">
    <property type="entry name" value="TRNA THREONYLCARBAMOYLADENOSINE DEHYDRATASE 1-RELATED"/>
    <property type="match status" value="1"/>
</dbReference>
<dbReference type="InParanoid" id="F0Y1E8"/>
<gene>
    <name evidence="2" type="ORF">AURANDRAFT_3593</name>
</gene>
<dbReference type="GeneID" id="20221681"/>
<dbReference type="GO" id="GO:0061503">
    <property type="term" value="F:tRNA threonylcarbamoyladenosine dehydratase"/>
    <property type="evidence" value="ECO:0007669"/>
    <property type="project" value="TreeGrafter"/>
</dbReference>
<dbReference type="GO" id="GO:0008641">
    <property type="term" value="F:ubiquitin-like modifier activating enzyme activity"/>
    <property type="evidence" value="ECO:0007669"/>
    <property type="project" value="InterPro"/>
</dbReference>
<dbReference type="OrthoDB" id="10265862at2759"/>
<protein>
    <recommendedName>
        <fullName evidence="1">THIF-type NAD/FAD binding fold domain-containing protein</fullName>
    </recommendedName>
</protein>
<name>F0Y1E8_AURAN</name>
<evidence type="ECO:0000259" key="1">
    <source>
        <dbReference type="Pfam" id="PF00899"/>
    </source>
</evidence>